<dbReference type="Gene3D" id="3.30.1490.410">
    <property type="entry name" value="Uncharacterised protein PF16224, DUF4883"/>
    <property type="match status" value="1"/>
</dbReference>
<comment type="caution">
    <text evidence="1">The sequence shown here is derived from an EMBL/GenBank/DDBJ whole genome shotgun (WGS) entry which is preliminary data.</text>
</comment>
<dbReference type="EMBL" id="JAUSWN010000006">
    <property type="protein sequence ID" value="MDQ0479189.1"/>
    <property type="molecule type" value="Genomic_DNA"/>
</dbReference>
<gene>
    <name evidence="1" type="ORF">QOZ93_000929</name>
</gene>
<dbReference type="Pfam" id="PF16224">
    <property type="entry name" value="DUF4883"/>
    <property type="match status" value="1"/>
</dbReference>
<organism evidence="1 2">
    <name type="scientific">Hathewaya limosa</name>
    <name type="common">Clostridium limosum</name>
    <dbReference type="NCBI Taxonomy" id="1536"/>
    <lineage>
        <taxon>Bacteria</taxon>
        <taxon>Bacillati</taxon>
        <taxon>Bacillota</taxon>
        <taxon>Clostridia</taxon>
        <taxon>Eubacteriales</taxon>
        <taxon>Clostridiaceae</taxon>
        <taxon>Hathewaya</taxon>
    </lineage>
</organism>
<reference evidence="1 2" key="1">
    <citation type="submission" date="2023-07" db="EMBL/GenBank/DDBJ databases">
        <title>Genomic Encyclopedia of Type Strains, Phase IV (KMG-IV): sequencing the most valuable type-strain genomes for metagenomic binning, comparative biology and taxonomic classification.</title>
        <authorList>
            <person name="Goeker M."/>
        </authorList>
    </citation>
    <scope>NUCLEOTIDE SEQUENCE [LARGE SCALE GENOMIC DNA]</scope>
    <source>
        <strain evidence="1 2">DSM 1400</strain>
    </source>
</reference>
<dbReference type="CDD" id="cd15786">
    <property type="entry name" value="CPF_1278_like"/>
    <property type="match status" value="1"/>
</dbReference>
<evidence type="ECO:0000313" key="2">
    <source>
        <dbReference type="Proteomes" id="UP001224418"/>
    </source>
</evidence>
<evidence type="ECO:0000313" key="1">
    <source>
        <dbReference type="EMBL" id="MDQ0479189.1"/>
    </source>
</evidence>
<dbReference type="Proteomes" id="UP001224418">
    <property type="component" value="Unassembled WGS sequence"/>
</dbReference>
<dbReference type="PROSITE" id="PS51257">
    <property type="entry name" value="PROKAR_LIPOPROTEIN"/>
    <property type="match status" value="1"/>
</dbReference>
<keyword evidence="2" id="KW-1185">Reference proteome</keyword>
<protein>
    <recommendedName>
        <fullName evidence="3">Lipoprotein</fullName>
    </recommendedName>
</protein>
<proteinExistence type="predicted"/>
<sequence>MKFFKKTICIFIIFSLFITGCSSLQLYNLKNKKPSKSYYTEKLLSCFEKDDNCEINVLYTNFYKGKRINEGETLIIRKFFKYQKSDSFITKPKNLPKNPEYKLFLTFKKDKFVIDVYNDKLISVYPWDGNLEKDYISMENTYVSYNLFNLCKYVIDKSKE</sequence>
<name>A0ABU0JQ49_HATLI</name>
<dbReference type="RefSeq" id="WP_111941582.1">
    <property type="nucleotide sequence ID" value="NZ_BAAACJ010000012.1"/>
</dbReference>
<accession>A0ABU0JQ49</accession>
<dbReference type="InterPro" id="IPR032619">
    <property type="entry name" value="DUF4883"/>
</dbReference>
<evidence type="ECO:0008006" key="3">
    <source>
        <dbReference type="Google" id="ProtNLM"/>
    </source>
</evidence>